<dbReference type="OMA" id="AHPVKWL"/>
<comment type="subcellular location">
    <subcellularLocation>
        <location evidence="1">Endoplasmic reticulum membrane</location>
        <topology evidence="1">Multi-pass membrane protein</topology>
    </subcellularLocation>
</comment>
<evidence type="ECO:0000256" key="1">
    <source>
        <dbReference type="ARBA" id="ARBA00004477"/>
    </source>
</evidence>
<evidence type="ECO:0000256" key="9">
    <source>
        <dbReference type="SAM" id="Phobius"/>
    </source>
</evidence>
<dbReference type="InterPro" id="IPR009542">
    <property type="entry name" value="Spc1/SPCS1"/>
</dbReference>
<keyword evidence="6 9" id="KW-1133">Transmembrane helix</keyword>
<feature type="transmembrane region" description="Helical" evidence="9">
    <location>
        <begin position="69"/>
        <end position="91"/>
    </location>
</feature>
<sequence length="114" mass="12683">MADQILDRVREVVDGQIVRHQALRRRESTACQVDFDGQKRVEFLATLLLSASALIAFNIGYTLQDIQKAVYVALGGTALTFLVTVPPWPFYKKNPVKWLPAGAGMKNAYGQMTL</sequence>
<evidence type="ECO:0000313" key="11">
    <source>
        <dbReference type="Proteomes" id="UP000243081"/>
    </source>
</evidence>
<dbReference type="Proteomes" id="UP000243081">
    <property type="component" value="Unassembled WGS sequence"/>
</dbReference>
<comment type="caution">
    <text evidence="10">The sequence shown here is derived from an EMBL/GenBank/DDBJ whole genome shotgun (WGS) entry which is preliminary data.</text>
</comment>
<keyword evidence="4 9" id="KW-0812">Transmembrane</keyword>
<proteinExistence type="inferred from homology"/>
<evidence type="ECO:0000256" key="5">
    <source>
        <dbReference type="ARBA" id="ARBA00022824"/>
    </source>
</evidence>
<evidence type="ECO:0000256" key="7">
    <source>
        <dbReference type="ARBA" id="ARBA00023136"/>
    </source>
</evidence>
<comment type="similarity">
    <text evidence="2">Belongs to the SPCS1 family.</text>
</comment>
<dbReference type="GO" id="GO:0045047">
    <property type="term" value="P:protein targeting to ER"/>
    <property type="evidence" value="ECO:0007669"/>
    <property type="project" value="TreeGrafter"/>
</dbReference>
<dbReference type="GO" id="GO:0005787">
    <property type="term" value="C:signal peptidase complex"/>
    <property type="evidence" value="ECO:0007669"/>
    <property type="project" value="InterPro"/>
</dbReference>
<gene>
    <name evidence="10" type="ORF">LLEC1_00253</name>
</gene>
<evidence type="ECO:0000256" key="8">
    <source>
        <dbReference type="ARBA" id="ARBA00045204"/>
    </source>
</evidence>
<dbReference type="PANTHER" id="PTHR13202">
    <property type="entry name" value="MICROSOMAL SIGNAL PEPTIDASE 12 KDA SUBUNIT"/>
    <property type="match status" value="1"/>
</dbReference>
<dbReference type="AlphaFoldDB" id="A0A179I2D3"/>
<name>A0A179I2D3_CORDF</name>
<dbReference type="PANTHER" id="PTHR13202:SF0">
    <property type="entry name" value="SIGNAL PEPTIDASE COMPLEX SUBUNIT 1"/>
    <property type="match status" value="1"/>
</dbReference>
<dbReference type="EMBL" id="LUKN01004548">
    <property type="protein sequence ID" value="OAQ95859.1"/>
    <property type="molecule type" value="Genomic_DNA"/>
</dbReference>
<evidence type="ECO:0000256" key="6">
    <source>
        <dbReference type="ARBA" id="ARBA00022989"/>
    </source>
</evidence>
<evidence type="ECO:0000256" key="2">
    <source>
        <dbReference type="ARBA" id="ARBA00005245"/>
    </source>
</evidence>
<reference evidence="10 11" key="1">
    <citation type="submission" date="2016-03" db="EMBL/GenBank/DDBJ databases">
        <title>Fine-scale spatial genetic structure of a fungal parasite of coffee scale insects.</title>
        <authorList>
            <person name="Jackson D."/>
            <person name="Zemenick K.A."/>
            <person name="Malloure B."/>
            <person name="Quandt C.A."/>
            <person name="James T.Y."/>
        </authorList>
    </citation>
    <scope>NUCLEOTIDE SEQUENCE [LARGE SCALE GENOMIC DNA]</scope>
    <source>
        <strain evidence="10 11">UM487</strain>
    </source>
</reference>
<keyword evidence="11" id="KW-1185">Reference proteome</keyword>
<dbReference type="OrthoDB" id="263893at2759"/>
<keyword evidence="7 9" id="KW-0472">Membrane</keyword>
<evidence type="ECO:0000256" key="3">
    <source>
        <dbReference type="ARBA" id="ARBA00017059"/>
    </source>
</evidence>
<accession>A0A179I2D3</accession>
<evidence type="ECO:0000313" key="10">
    <source>
        <dbReference type="EMBL" id="OAQ95859.1"/>
    </source>
</evidence>
<dbReference type="Pfam" id="PF06645">
    <property type="entry name" value="SPC12"/>
    <property type="match status" value="1"/>
</dbReference>
<protein>
    <recommendedName>
        <fullName evidence="3">Signal peptidase complex subunit 1</fullName>
    </recommendedName>
</protein>
<evidence type="ECO:0000256" key="4">
    <source>
        <dbReference type="ARBA" id="ARBA00022692"/>
    </source>
</evidence>
<keyword evidence="5" id="KW-0256">Endoplasmic reticulum</keyword>
<organism evidence="10 11">
    <name type="scientific">Cordyceps confragosa</name>
    <name type="common">Lecanicillium lecanii</name>
    <dbReference type="NCBI Taxonomy" id="2714763"/>
    <lineage>
        <taxon>Eukaryota</taxon>
        <taxon>Fungi</taxon>
        <taxon>Dikarya</taxon>
        <taxon>Ascomycota</taxon>
        <taxon>Pezizomycotina</taxon>
        <taxon>Sordariomycetes</taxon>
        <taxon>Hypocreomycetidae</taxon>
        <taxon>Hypocreales</taxon>
        <taxon>Cordycipitaceae</taxon>
        <taxon>Akanthomyces</taxon>
    </lineage>
</organism>
<comment type="function">
    <text evidence="8">Component of the signal peptidase complex (SPC) which catalyzes the cleavage of N-terminal signal sequences from nascent proteins as they are translocated into the lumen of the endoplasmic reticulum. Dispensable for SPC enzymatic activity.</text>
</comment>
<dbReference type="GO" id="GO:0006465">
    <property type="term" value="P:signal peptide processing"/>
    <property type="evidence" value="ECO:0007669"/>
    <property type="project" value="InterPro"/>
</dbReference>
<feature type="transmembrane region" description="Helical" evidence="9">
    <location>
        <begin position="43"/>
        <end position="63"/>
    </location>
</feature>